<sequence>MTSPDWIAADWGTSHLRLWLMDESDRVLHRIAADCGMGSLARDGFEPALLRHVGDRLAPGRVTPVICCGMAGSRQGWAEAPYARTPCPPPSLAQAAAAPTTDPRLEVRILPGIAQERPADVMRGEETQIKGWLAAHPGFDGVLCLPGTHCKWAHISAGEVVSFRTFMTGELFALLSRQSVLRHSLSDEGWDDDAFAQAVAQAMSNPGSVAADLFTIRAQSLLAGLDPAVARARLSGLLIGLELGGARPWWLGQDVAIIGAPKIAAAYQAALSGQGVPARLADSEDMTLRGLIAARRAQRENAA</sequence>
<dbReference type="GO" id="GO:0034194">
    <property type="term" value="P:D-galactonate catabolic process"/>
    <property type="evidence" value="ECO:0007669"/>
    <property type="project" value="InterPro"/>
</dbReference>
<accession>A0A2S5JGZ0</accession>
<gene>
    <name evidence="1" type="ORF">LV82_01506</name>
</gene>
<protein>
    <submittedName>
        <fullName evidence="1">2-dehydro-3-deoxygalactonokinase</fullName>
    </submittedName>
</protein>
<dbReference type="OrthoDB" id="256574at2"/>
<dbReference type="InterPro" id="IPR007729">
    <property type="entry name" value="DGOK"/>
</dbReference>
<keyword evidence="2" id="KW-1185">Reference proteome</keyword>
<proteinExistence type="predicted"/>
<keyword evidence="1" id="KW-0418">Kinase</keyword>
<reference evidence="1 2" key="1">
    <citation type="submission" date="2018-01" db="EMBL/GenBank/DDBJ databases">
        <title>Genomic Encyclopedia of Archaeal and Bacterial Type Strains, Phase II (KMG-II): from individual species to whole genera.</title>
        <authorList>
            <person name="Goeker M."/>
        </authorList>
    </citation>
    <scope>NUCLEOTIDE SEQUENCE [LARGE SCALE GENOMIC DNA]</scope>
    <source>
        <strain evidence="1 2">DSM 12048</strain>
    </source>
</reference>
<evidence type="ECO:0000313" key="1">
    <source>
        <dbReference type="EMBL" id="PPB80774.1"/>
    </source>
</evidence>
<dbReference type="Pfam" id="PF05035">
    <property type="entry name" value="DGOK"/>
    <property type="match status" value="1"/>
</dbReference>
<dbReference type="AlphaFoldDB" id="A0A2S5JGZ0"/>
<dbReference type="InterPro" id="IPR042258">
    <property type="entry name" value="DGOK_N"/>
</dbReference>
<organism evidence="1 2">
    <name type="scientific">Albidovulum inexpectatum</name>
    <dbReference type="NCBI Taxonomy" id="196587"/>
    <lineage>
        <taxon>Bacteria</taxon>
        <taxon>Pseudomonadati</taxon>
        <taxon>Pseudomonadota</taxon>
        <taxon>Alphaproteobacteria</taxon>
        <taxon>Rhodobacterales</taxon>
        <taxon>Paracoccaceae</taxon>
        <taxon>Albidovulum</taxon>
    </lineage>
</organism>
<name>A0A2S5JGZ0_9RHOB</name>
<dbReference type="InterPro" id="IPR042257">
    <property type="entry name" value="DGOK_C"/>
</dbReference>
<evidence type="ECO:0000313" key="2">
    <source>
        <dbReference type="Proteomes" id="UP000239736"/>
    </source>
</evidence>
<keyword evidence="1" id="KW-0808">Transferase</keyword>
<dbReference type="Gene3D" id="3.30.420.310">
    <property type="entry name" value="2-keto-3-deoxy-galactonokinase, C-terminal domain"/>
    <property type="match status" value="1"/>
</dbReference>
<dbReference type="GO" id="GO:0008671">
    <property type="term" value="F:2-dehydro-3-deoxygalactonokinase activity"/>
    <property type="evidence" value="ECO:0007669"/>
    <property type="project" value="InterPro"/>
</dbReference>
<comment type="caution">
    <text evidence="1">The sequence shown here is derived from an EMBL/GenBank/DDBJ whole genome shotgun (WGS) entry which is preliminary data.</text>
</comment>
<dbReference type="RefSeq" id="WP_104070803.1">
    <property type="nucleotide sequence ID" value="NZ_PRDS01000004.1"/>
</dbReference>
<dbReference type="Gene3D" id="3.30.420.300">
    <property type="entry name" value="2-keto-3-deoxy-galactonokinase, substrate binding domain"/>
    <property type="match status" value="1"/>
</dbReference>
<dbReference type="EMBL" id="PRDS01000004">
    <property type="protein sequence ID" value="PPB80774.1"/>
    <property type="molecule type" value="Genomic_DNA"/>
</dbReference>
<dbReference type="Proteomes" id="UP000239736">
    <property type="component" value="Unassembled WGS sequence"/>
</dbReference>